<name>A0A388LWW3_CHABU</name>
<feature type="region of interest" description="Disordered" evidence="2">
    <location>
        <begin position="1"/>
        <end position="34"/>
    </location>
</feature>
<protein>
    <recommendedName>
        <fullName evidence="5">Myb-like domain-containing protein</fullName>
    </recommendedName>
</protein>
<dbReference type="Proteomes" id="UP000265515">
    <property type="component" value="Unassembled WGS sequence"/>
</dbReference>
<sequence length="286" mass="32186">MDFEEPIGSQPDSSADADESVHEDLEDHANVGGKKCRGEAWGREMTFALIEAKRVEAAKIAVDPDYGKWDTAPVKWGRIADTVREICPRSAKNFKSCKDKWGDLSRDWRKIFDWNKKTASGEENYFHMSVQRRKKEDLLTRFKADHYTVMHSFLAKKESVAGNRVLDAHTRNMRGPSSASGGGDTLPWPQASEGETSSPSVGRRPREDADDGPGMLEVSKALTTNTDRIAEAVERQAKTGETQVQVLERMVNIDERRLEMEERRSVAEMSNQAKLIDVFAKLAEKL</sequence>
<evidence type="ECO:0000256" key="2">
    <source>
        <dbReference type="SAM" id="MobiDB-lite"/>
    </source>
</evidence>
<feature type="region of interest" description="Disordered" evidence="2">
    <location>
        <begin position="170"/>
        <end position="223"/>
    </location>
</feature>
<evidence type="ECO:0000313" key="4">
    <source>
        <dbReference type="Proteomes" id="UP000265515"/>
    </source>
</evidence>
<dbReference type="AlphaFoldDB" id="A0A388LWW3"/>
<dbReference type="PANTHER" id="PTHR33492:SF11">
    <property type="entry name" value="OS04G0670900 PROTEIN"/>
    <property type="match status" value="1"/>
</dbReference>
<feature type="coiled-coil region" evidence="1">
    <location>
        <begin position="230"/>
        <end position="264"/>
    </location>
</feature>
<gene>
    <name evidence="3" type="ORF">CBR_g42100</name>
</gene>
<dbReference type="PANTHER" id="PTHR33492">
    <property type="entry name" value="OSJNBA0043A12.37 PROTEIN-RELATED"/>
    <property type="match status" value="1"/>
</dbReference>
<keyword evidence="1" id="KW-0175">Coiled coil</keyword>
<dbReference type="OMA" id="SSERWDE"/>
<keyword evidence="4" id="KW-1185">Reference proteome</keyword>
<reference evidence="3 4" key="1">
    <citation type="journal article" date="2018" name="Cell">
        <title>The Chara Genome: Secondary Complexity and Implications for Plant Terrestrialization.</title>
        <authorList>
            <person name="Nishiyama T."/>
            <person name="Sakayama H."/>
            <person name="Vries J.D."/>
            <person name="Buschmann H."/>
            <person name="Saint-Marcoux D."/>
            <person name="Ullrich K.K."/>
            <person name="Haas F.B."/>
            <person name="Vanderstraeten L."/>
            <person name="Becker D."/>
            <person name="Lang D."/>
            <person name="Vosolsobe S."/>
            <person name="Rombauts S."/>
            <person name="Wilhelmsson P.K.I."/>
            <person name="Janitza P."/>
            <person name="Kern R."/>
            <person name="Heyl A."/>
            <person name="Rumpler F."/>
            <person name="Villalobos L.I.A.C."/>
            <person name="Clay J.M."/>
            <person name="Skokan R."/>
            <person name="Toyoda A."/>
            <person name="Suzuki Y."/>
            <person name="Kagoshima H."/>
            <person name="Schijlen E."/>
            <person name="Tajeshwar N."/>
            <person name="Catarino B."/>
            <person name="Hetherington A.J."/>
            <person name="Saltykova A."/>
            <person name="Bonnot C."/>
            <person name="Breuninger H."/>
            <person name="Symeonidi A."/>
            <person name="Radhakrishnan G.V."/>
            <person name="Van Nieuwerburgh F."/>
            <person name="Deforce D."/>
            <person name="Chang C."/>
            <person name="Karol K.G."/>
            <person name="Hedrich R."/>
            <person name="Ulvskov P."/>
            <person name="Glockner G."/>
            <person name="Delwiche C.F."/>
            <person name="Petrasek J."/>
            <person name="Van de Peer Y."/>
            <person name="Friml J."/>
            <person name="Beilby M."/>
            <person name="Dolan L."/>
            <person name="Kohara Y."/>
            <person name="Sugano S."/>
            <person name="Fujiyama A."/>
            <person name="Delaux P.-M."/>
            <person name="Quint M."/>
            <person name="TheiBen G."/>
            <person name="Hagemann M."/>
            <person name="Harholt J."/>
            <person name="Dunand C."/>
            <person name="Zachgo S."/>
            <person name="Langdale J."/>
            <person name="Maumus F."/>
            <person name="Straeten D.V.D."/>
            <person name="Gould S.B."/>
            <person name="Rensing S.A."/>
        </authorList>
    </citation>
    <scope>NUCLEOTIDE SEQUENCE [LARGE SCALE GENOMIC DNA]</scope>
    <source>
        <strain evidence="3 4">S276</strain>
    </source>
</reference>
<accession>A0A388LWW3</accession>
<evidence type="ECO:0008006" key="5">
    <source>
        <dbReference type="Google" id="ProtNLM"/>
    </source>
</evidence>
<dbReference type="EMBL" id="BFEA01000581">
    <property type="protein sequence ID" value="GBG86817.1"/>
    <property type="molecule type" value="Genomic_DNA"/>
</dbReference>
<feature type="compositionally biased region" description="Basic and acidic residues" evidence="2">
    <location>
        <begin position="19"/>
        <end position="29"/>
    </location>
</feature>
<dbReference type="OrthoDB" id="1843873at2759"/>
<dbReference type="Gramene" id="GBG86817">
    <property type="protein sequence ID" value="GBG86817"/>
    <property type="gene ID" value="CBR_g42100"/>
</dbReference>
<proteinExistence type="predicted"/>
<evidence type="ECO:0000313" key="3">
    <source>
        <dbReference type="EMBL" id="GBG86817.1"/>
    </source>
</evidence>
<organism evidence="3 4">
    <name type="scientific">Chara braunii</name>
    <name type="common">Braun's stonewort</name>
    <dbReference type="NCBI Taxonomy" id="69332"/>
    <lineage>
        <taxon>Eukaryota</taxon>
        <taxon>Viridiplantae</taxon>
        <taxon>Streptophyta</taxon>
        <taxon>Charophyceae</taxon>
        <taxon>Charales</taxon>
        <taxon>Characeae</taxon>
        <taxon>Chara</taxon>
    </lineage>
</organism>
<comment type="caution">
    <text evidence="3">The sequence shown here is derived from an EMBL/GenBank/DDBJ whole genome shotgun (WGS) entry which is preliminary data.</text>
</comment>
<evidence type="ECO:0000256" key="1">
    <source>
        <dbReference type="SAM" id="Coils"/>
    </source>
</evidence>